<evidence type="ECO:0000256" key="2">
    <source>
        <dbReference type="ARBA" id="ARBA00008226"/>
    </source>
</evidence>
<dbReference type="PRINTS" id="PR00982">
    <property type="entry name" value="TRNASYNTHLYS"/>
</dbReference>
<dbReference type="InterPro" id="IPR045864">
    <property type="entry name" value="aa-tRNA-synth_II/BPL/LPL"/>
</dbReference>
<evidence type="ECO:0000256" key="4">
    <source>
        <dbReference type="ARBA" id="ARBA00022490"/>
    </source>
</evidence>
<feature type="binding site" evidence="13">
    <location>
        <position position="419"/>
    </location>
    <ligand>
        <name>Mg(2+)</name>
        <dbReference type="ChEBI" id="CHEBI:18420"/>
        <label>2</label>
    </ligand>
</feature>
<dbReference type="GO" id="GO:0004824">
    <property type="term" value="F:lysine-tRNA ligase activity"/>
    <property type="evidence" value="ECO:0007669"/>
    <property type="project" value="UniProtKB-UniRule"/>
</dbReference>
<dbReference type="FunFam" id="2.40.50.140:FF:000024">
    <property type="entry name" value="Lysine--tRNA ligase"/>
    <property type="match status" value="1"/>
</dbReference>
<evidence type="ECO:0000256" key="15">
    <source>
        <dbReference type="SAM" id="MobiDB-lite"/>
    </source>
</evidence>
<feature type="binding site" evidence="13">
    <location>
        <position position="412"/>
    </location>
    <ligand>
        <name>Mg(2+)</name>
        <dbReference type="ChEBI" id="CHEBI:18420"/>
        <label>1</label>
    </ligand>
</feature>
<dbReference type="Pfam" id="PF00152">
    <property type="entry name" value="tRNA-synt_2"/>
    <property type="match status" value="1"/>
</dbReference>
<keyword evidence="5 13" id="KW-0436">Ligase</keyword>
<protein>
    <recommendedName>
        <fullName evidence="13">Lysine--tRNA ligase</fullName>
        <ecNumber evidence="13">6.1.1.6</ecNumber>
    </recommendedName>
    <alternativeName>
        <fullName evidence="13">Lysyl-tRNA synthetase</fullName>
        <shortName evidence="13">LysRS</shortName>
    </alternativeName>
</protein>
<dbReference type="Gene3D" id="2.40.50.140">
    <property type="entry name" value="Nucleic acid-binding proteins"/>
    <property type="match status" value="1"/>
</dbReference>
<dbReference type="InterPro" id="IPR044136">
    <property type="entry name" value="Lys-tRNA-ligase_II_N"/>
</dbReference>
<keyword evidence="7 13" id="KW-0547">Nucleotide-binding</keyword>
<evidence type="ECO:0000256" key="13">
    <source>
        <dbReference type="HAMAP-Rule" id="MF_00252"/>
    </source>
</evidence>
<evidence type="ECO:0000313" key="17">
    <source>
        <dbReference type="EMBL" id="RKQ58973.1"/>
    </source>
</evidence>
<name>A0A495BEL3_VOGIN</name>
<evidence type="ECO:0000256" key="6">
    <source>
        <dbReference type="ARBA" id="ARBA00022723"/>
    </source>
</evidence>
<accession>A0A495BEL3</accession>
<keyword evidence="10 13" id="KW-0648">Protein biosynthesis</keyword>
<evidence type="ECO:0000256" key="8">
    <source>
        <dbReference type="ARBA" id="ARBA00022840"/>
    </source>
</evidence>
<organism evidence="17 18">
    <name type="scientific">Vogesella indigofera</name>
    <name type="common">Pseudomonas indigofera</name>
    <dbReference type="NCBI Taxonomy" id="45465"/>
    <lineage>
        <taxon>Bacteria</taxon>
        <taxon>Pseudomonadati</taxon>
        <taxon>Pseudomonadota</taxon>
        <taxon>Betaproteobacteria</taxon>
        <taxon>Neisseriales</taxon>
        <taxon>Chromobacteriaceae</taxon>
        <taxon>Vogesella</taxon>
    </lineage>
</organism>
<evidence type="ECO:0000256" key="3">
    <source>
        <dbReference type="ARBA" id="ARBA00011738"/>
    </source>
</evidence>
<dbReference type="PROSITE" id="PS50862">
    <property type="entry name" value="AA_TRNA_LIGASE_II"/>
    <property type="match status" value="1"/>
</dbReference>
<dbReference type="PANTHER" id="PTHR42918:SF15">
    <property type="entry name" value="LYSINE--TRNA LIGASE, CHLOROPLASTIC_MITOCHONDRIAL"/>
    <property type="match status" value="1"/>
</dbReference>
<comment type="subcellular location">
    <subcellularLocation>
        <location evidence="1 13">Cytoplasm</location>
    </subcellularLocation>
</comment>
<feature type="domain" description="Aminoacyl-transfer RNA synthetases class-II family profile" evidence="16">
    <location>
        <begin position="184"/>
        <end position="496"/>
    </location>
</feature>
<evidence type="ECO:0000256" key="7">
    <source>
        <dbReference type="ARBA" id="ARBA00022741"/>
    </source>
</evidence>
<comment type="similarity">
    <text evidence="2 13">Belongs to the class-II aminoacyl-tRNA synthetase family.</text>
</comment>
<dbReference type="EMBL" id="RBID01000014">
    <property type="protein sequence ID" value="RKQ58973.1"/>
    <property type="molecule type" value="Genomic_DNA"/>
</dbReference>
<evidence type="ECO:0000259" key="16">
    <source>
        <dbReference type="PROSITE" id="PS50862"/>
    </source>
</evidence>
<evidence type="ECO:0000256" key="11">
    <source>
        <dbReference type="ARBA" id="ARBA00023146"/>
    </source>
</evidence>
<dbReference type="InterPro" id="IPR012340">
    <property type="entry name" value="NA-bd_OB-fold"/>
</dbReference>
<dbReference type="InterPro" id="IPR002313">
    <property type="entry name" value="Lys-tRNA-ligase_II"/>
</dbReference>
<dbReference type="InterPro" id="IPR004365">
    <property type="entry name" value="NA-bd_OB_tRNA"/>
</dbReference>
<comment type="subunit">
    <text evidence="3 13">Homodimer.</text>
</comment>
<dbReference type="AlphaFoldDB" id="A0A495BEL3"/>
<feature type="region of interest" description="Disordered" evidence="15">
    <location>
        <begin position="1"/>
        <end position="22"/>
    </location>
</feature>
<dbReference type="GO" id="GO:0005829">
    <property type="term" value="C:cytosol"/>
    <property type="evidence" value="ECO:0007669"/>
    <property type="project" value="TreeGrafter"/>
</dbReference>
<proteinExistence type="inferred from homology"/>
<comment type="cofactor">
    <cofactor evidence="13 14">
        <name>Mg(2+)</name>
        <dbReference type="ChEBI" id="CHEBI:18420"/>
    </cofactor>
    <text evidence="13 14">Binds 3 Mg(2+) ions per subunit.</text>
</comment>
<dbReference type="GO" id="GO:0005524">
    <property type="term" value="F:ATP binding"/>
    <property type="evidence" value="ECO:0007669"/>
    <property type="project" value="UniProtKB-UniRule"/>
</dbReference>
<feature type="binding site" evidence="13">
    <location>
        <position position="419"/>
    </location>
    <ligand>
        <name>Mg(2+)</name>
        <dbReference type="ChEBI" id="CHEBI:18420"/>
        <label>1</label>
    </ligand>
</feature>
<keyword evidence="4 13" id="KW-0963">Cytoplasm</keyword>
<evidence type="ECO:0000256" key="14">
    <source>
        <dbReference type="RuleBase" id="RU000336"/>
    </source>
</evidence>
<keyword evidence="8 13" id="KW-0067">ATP-binding</keyword>
<dbReference type="GO" id="GO:0006430">
    <property type="term" value="P:lysyl-tRNA aminoacylation"/>
    <property type="evidence" value="ECO:0007669"/>
    <property type="project" value="UniProtKB-UniRule"/>
</dbReference>
<sequence>MSEHESSQPQHDENHIMAERRDKLKALREAGVAFPNDFKREDFSGDLHTRYNDNSKEELEPLNVQVAVAGRMMLKRVMGKASFATIQDVTGQIQLYINDQGVGPEVHAAFKHWDMGDIIAARGTLFKTNKGELSVNVTELRLLTKSLRPLPDKFHGMTDQEQKYRQRYVDLITSEHSRNTFIKRSKIVQTIREVMVAQHYLEVETPMMHPIPGGATAKPFVTHHNALDMSLYLRVAPELYLKRLVVGGLERVFEINRNFRNEGMSTRHNPEFTMIEFYEAYSDYQRMMQMTEHIIRQCAIAATGHTTVTYHGKEVDLGKPFDRFTIVGAIKHYNPQYTDAQLFDAEWVAAEIQRLGGKLPPAPGLGSLQLTLFEECAESLLWNPTFIVDYPVEVSPLARGSDADQSITERFELFIVGREHANGYSELNDPEDQAARFLSQVEQKDAGDDEAMHYDADYIRAMEYGLPPTGGCGIGIDRLVMLLTDSPSIRDVILFPQMRLEGQA</sequence>
<keyword evidence="6 13" id="KW-0479">Metal-binding</keyword>
<dbReference type="FunFam" id="3.30.930.10:FF:000001">
    <property type="entry name" value="Lysine--tRNA ligase"/>
    <property type="match status" value="1"/>
</dbReference>
<dbReference type="Pfam" id="PF01336">
    <property type="entry name" value="tRNA_anti-codon"/>
    <property type="match status" value="1"/>
</dbReference>
<evidence type="ECO:0000256" key="1">
    <source>
        <dbReference type="ARBA" id="ARBA00004496"/>
    </source>
</evidence>
<dbReference type="Proteomes" id="UP000279384">
    <property type="component" value="Unassembled WGS sequence"/>
</dbReference>
<keyword evidence="11 13" id="KW-0030">Aminoacyl-tRNA synthetase</keyword>
<dbReference type="RefSeq" id="WP_120810573.1">
    <property type="nucleotide sequence ID" value="NZ_RBID01000014.1"/>
</dbReference>
<evidence type="ECO:0000256" key="9">
    <source>
        <dbReference type="ARBA" id="ARBA00022842"/>
    </source>
</evidence>
<dbReference type="Gene3D" id="3.30.930.10">
    <property type="entry name" value="Bira Bifunctional Protein, Domain 2"/>
    <property type="match status" value="1"/>
</dbReference>
<dbReference type="InterPro" id="IPR004364">
    <property type="entry name" value="Aa-tRNA-synt_II"/>
</dbReference>
<gene>
    <name evidence="13" type="primary">lysS</name>
    <name evidence="17" type="ORF">C8E02_1949</name>
</gene>
<evidence type="ECO:0000313" key="18">
    <source>
        <dbReference type="Proteomes" id="UP000279384"/>
    </source>
</evidence>
<dbReference type="NCBIfam" id="NF001756">
    <property type="entry name" value="PRK00484.1"/>
    <property type="match status" value="1"/>
</dbReference>
<dbReference type="SUPFAM" id="SSF55681">
    <property type="entry name" value="Class II aaRS and biotin synthetases"/>
    <property type="match status" value="1"/>
</dbReference>
<dbReference type="InterPro" id="IPR018149">
    <property type="entry name" value="Lys-tRNA-synth_II_C"/>
</dbReference>
<evidence type="ECO:0000256" key="10">
    <source>
        <dbReference type="ARBA" id="ARBA00022917"/>
    </source>
</evidence>
<dbReference type="InterPro" id="IPR006195">
    <property type="entry name" value="aa-tRNA-synth_II"/>
</dbReference>
<keyword evidence="9 13" id="KW-0460">Magnesium</keyword>
<dbReference type="CDD" id="cd00775">
    <property type="entry name" value="LysRS_core"/>
    <property type="match status" value="1"/>
</dbReference>
<comment type="caution">
    <text evidence="17">The sequence shown here is derived from an EMBL/GenBank/DDBJ whole genome shotgun (WGS) entry which is preliminary data.</text>
</comment>
<dbReference type="SUPFAM" id="SSF50249">
    <property type="entry name" value="Nucleic acid-binding proteins"/>
    <property type="match status" value="1"/>
</dbReference>
<evidence type="ECO:0000256" key="12">
    <source>
        <dbReference type="ARBA" id="ARBA00048573"/>
    </source>
</evidence>
<dbReference type="GO" id="GO:0000049">
    <property type="term" value="F:tRNA binding"/>
    <property type="evidence" value="ECO:0007669"/>
    <property type="project" value="TreeGrafter"/>
</dbReference>
<dbReference type="GO" id="GO:0000287">
    <property type="term" value="F:magnesium ion binding"/>
    <property type="evidence" value="ECO:0007669"/>
    <property type="project" value="UniProtKB-UniRule"/>
</dbReference>
<dbReference type="HAMAP" id="MF_00252">
    <property type="entry name" value="Lys_tRNA_synth_class2"/>
    <property type="match status" value="1"/>
</dbReference>
<reference evidence="17 18" key="1">
    <citation type="submission" date="2018-10" db="EMBL/GenBank/DDBJ databases">
        <title>Genomic Encyclopedia of Type Strains, Phase IV (KMG-IV): sequencing the most valuable type-strain genomes for metagenomic binning, comparative biology and taxonomic classification.</title>
        <authorList>
            <person name="Goeker M."/>
        </authorList>
    </citation>
    <scope>NUCLEOTIDE SEQUENCE [LARGE SCALE GENOMIC DNA]</scope>
    <source>
        <strain evidence="17 18">DSM 3303</strain>
    </source>
</reference>
<comment type="catalytic activity">
    <reaction evidence="12 13 14">
        <text>tRNA(Lys) + L-lysine + ATP = L-lysyl-tRNA(Lys) + AMP + diphosphate</text>
        <dbReference type="Rhea" id="RHEA:20792"/>
        <dbReference type="Rhea" id="RHEA-COMP:9696"/>
        <dbReference type="Rhea" id="RHEA-COMP:9697"/>
        <dbReference type="ChEBI" id="CHEBI:30616"/>
        <dbReference type="ChEBI" id="CHEBI:32551"/>
        <dbReference type="ChEBI" id="CHEBI:33019"/>
        <dbReference type="ChEBI" id="CHEBI:78442"/>
        <dbReference type="ChEBI" id="CHEBI:78529"/>
        <dbReference type="ChEBI" id="CHEBI:456215"/>
        <dbReference type="EC" id="6.1.1.6"/>
    </reaction>
</comment>
<dbReference type="NCBIfam" id="TIGR00499">
    <property type="entry name" value="lysS_bact"/>
    <property type="match status" value="1"/>
</dbReference>
<dbReference type="GO" id="GO:0042803">
    <property type="term" value="F:protein homodimerization activity"/>
    <property type="evidence" value="ECO:0007669"/>
    <property type="project" value="UniProtKB-ARBA"/>
</dbReference>
<dbReference type="CDD" id="cd04322">
    <property type="entry name" value="LysRS_N"/>
    <property type="match status" value="1"/>
</dbReference>
<evidence type="ECO:0000256" key="5">
    <source>
        <dbReference type="ARBA" id="ARBA00022598"/>
    </source>
</evidence>
<dbReference type="EC" id="6.1.1.6" evidence="13"/>
<dbReference type="PANTHER" id="PTHR42918">
    <property type="entry name" value="LYSYL-TRNA SYNTHETASE"/>
    <property type="match status" value="1"/>
</dbReference>